<evidence type="ECO:0000256" key="5">
    <source>
        <dbReference type="ARBA" id="ARBA00023212"/>
    </source>
</evidence>
<dbReference type="InterPro" id="IPR058042">
    <property type="entry name" value="CAMSAP_N"/>
</dbReference>
<dbReference type="InterPro" id="IPR038209">
    <property type="entry name" value="CKK_dom_sf"/>
</dbReference>
<dbReference type="InterPro" id="IPR011033">
    <property type="entry name" value="PRC_barrel-like_sf"/>
</dbReference>
<dbReference type="PANTHER" id="PTHR21595">
    <property type="entry name" value="PATRONIN"/>
    <property type="match status" value="1"/>
</dbReference>
<dbReference type="Pfam" id="PF11971">
    <property type="entry name" value="CAMSAP_CH"/>
    <property type="match status" value="1"/>
</dbReference>
<dbReference type="InterPro" id="IPR014797">
    <property type="entry name" value="CKK_CAMSAP"/>
</dbReference>
<dbReference type="KEGG" id="gsh:117346493"/>
<reference evidence="11" key="1">
    <citation type="submission" date="2025-08" db="UniProtKB">
        <authorList>
            <consortium name="RefSeq"/>
        </authorList>
    </citation>
    <scope>IDENTIFICATION</scope>
</reference>
<dbReference type="SUPFAM" id="SSF47576">
    <property type="entry name" value="Calponin-homology domain, CH-domain"/>
    <property type="match status" value="1"/>
</dbReference>
<dbReference type="Pfam" id="PF25532">
    <property type="entry name" value="CH_CAMSAP2_N"/>
    <property type="match status" value="1"/>
</dbReference>
<feature type="region of interest" description="Disordered" evidence="7">
    <location>
        <begin position="611"/>
        <end position="728"/>
    </location>
</feature>
<feature type="region of interest" description="Disordered" evidence="7">
    <location>
        <begin position="768"/>
        <end position="833"/>
    </location>
</feature>
<dbReference type="GO" id="GO:0031175">
    <property type="term" value="P:neuron projection development"/>
    <property type="evidence" value="ECO:0007669"/>
    <property type="project" value="InterPro"/>
</dbReference>
<proteinExistence type="inferred from homology"/>
<dbReference type="GeneID" id="117346493"/>
<keyword evidence="2" id="KW-0963">Cytoplasm</keyword>
<feature type="region of interest" description="Disordered" evidence="7">
    <location>
        <begin position="1127"/>
        <end position="1166"/>
    </location>
</feature>
<keyword evidence="10" id="KW-1185">Reference proteome</keyword>
<feature type="region of interest" description="Disordered" evidence="7">
    <location>
        <begin position="1247"/>
        <end position="1274"/>
    </location>
</feature>
<feature type="domain" description="Calponin-homology (CH)" evidence="8">
    <location>
        <begin position="216"/>
        <end position="330"/>
    </location>
</feature>
<feature type="compositionally biased region" description="Basic and acidic residues" evidence="7">
    <location>
        <begin position="807"/>
        <end position="829"/>
    </location>
</feature>
<dbReference type="Gene3D" id="3.10.20.360">
    <property type="entry name" value="CKK domain"/>
    <property type="match status" value="1"/>
</dbReference>
<gene>
    <name evidence="11" type="primary">CAMSAP3</name>
</gene>
<dbReference type="InterPro" id="IPR022613">
    <property type="entry name" value="CH_CAMSAP_2"/>
</dbReference>
<evidence type="ECO:0000256" key="2">
    <source>
        <dbReference type="ARBA" id="ARBA00022490"/>
    </source>
</evidence>
<dbReference type="InterPro" id="IPR001715">
    <property type="entry name" value="CH_dom"/>
</dbReference>
<dbReference type="GO" id="GO:0036449">
    <property type="term" value="C:microtubule minus-end"/>
    <property type="evidence" value="ECO:0007669"/>
    <property type="project" value="TreeGrafter"/>
</dbReference>
<keyword evidence="4" id="KW-0175">Coiled coil</keyword>
<dbReference type="InParanoid" id="A0A6P8PAX2"/>
<feature type="region of interest" description="Disordered" evidence="7">
    <location>
        <begin position="871"/>
        <end position="952"/>
    </location>
</feature>
<dbReference type="PROSITE" id="PS51508">
    <property type="entry name" value="CKK"/>
    <property type="match status" value="1"/>
</dbReference>
<dbReference type="FunCoup" id="A0A6P8PAX2">
    <property type="interactions" value="805"/>
</dbReference>
<feature type="compositionally biased region" description="Polar residues" evidence="7">
    <location>
        <begin position="698"/>
        <end position="707"/>
    </location>
</feature>
<keyword evidence="5" id="KW-0206">Cytoskeleton</keyword>
<evidence type="ECO:0000256" key="3">
    <source>
        <dbReference type="ARBA" id="ARBA00022701"/>
    </source>
</evidence>
<evidence type="ECO:0000256" key="1">
    <source>
        <dbReference type="ARBA" id="ARBA00004245"/>
    </source>
</evidence>
<dbReference type="GO" id="GO:0030507">
    <property type="term" value="F:spectrin binding"/>
    <property type="evidence" value="ECO:0007669"/>
    <property type="project" value="InterPro"/>
</dbReference>
<dbReference type="SMART" id="SM01051">
    <property type="entry name" value="CAMSAP_CKK"/>
    <property type="match status" value="1"/>
</dbReference>
<feature type="compositionally biased region" description="Polar residues" evidence="7">
    <location>
        <begin position="1054"/>
        <end position="1078"/>
    </location>
</feature>
<feature type="domain" description="CKK" evidence="9">
    <location>
        <begin position="1305"/>
        <end position="1439"/>
    </location>
</feature>
<feature type="compositionally biased region" description="Basic and acidic residues" evidence="7">
    <location>
        <begin position="611"/>
        <end position="620"/>
    </location>
</feature>
<dbReference type="GO" id="GO:0007026">
    <property type="term" value="P:negative regulation of microtubule depolymerization"/>
    <property type="evidence" value="ECO:0007669"/>
    <property type="project" value="TreeGrafter"/>
</dbReference>
<dbReference type="Pfam" id="PF17095">
    <property type="entry name" value="CAMSAP_CC1"/>
    <property type="match status" value="1"/>
</dbReference>
<feature type="region of interest" description="Disordered" evidence="7">
    <location>
        <begin position="499"/>
        <end position="521"/>
    </location>
</feature>
<keyword evidence="3 6" id="KW-0493">Microtubule</keyword>
<dbReference type="PANTHER" id="PTHR21595:SF2">
    <property type="entry name" value="CALMODULIN-REGULATED SPECTRIN-ASSOCIATED PROTEIN 3"/>
    <property type="match status" value="1"/>
</dbReference>
<sequence length="1444" mass="159361">MVDATEAMKKSFLVPEIKPLDQYDFGRAKVRAGLTWALAKSYGAECIPEELKEPYYTDQYDQEHIKPPVIRLLLSSDIYCRVYRNMLQPSEDNASAPRDNASMLQLLGHRGLAPVDQEKPVKDEDLKQKPIKMGSHLAVIDALMDAFATESMNMLKTPGGIEQGPDTWEPRILHWIDKINRKLQDSTERNLNQKQMADSDGQSQSPHAIAFCLKESGNKPPVIRYRKDKVLPKQTPCFPGVASMKDLANGCAIAATIQYYCPKVLRLEDVCLKETMSVADSLYNLQLIQDFCRDYLSGSCPLALEDLLYVPPVLKVNIGAFLAELFLCFEVLKPDFVSPKEAAYLKESPGVNNSPSPLSGSSCGSPVFTFHHPILSRGHLQSPTQRSAGSLNHSTSLSQVEGLGKTWSKKQLSHPLSQAVSFSIPFGLDSDVDIVMGNPVGMMRSVSSDSLAPNVYPTPKKAMQTTYTPSEDVVRYLGQSGENSLVTPPRTVHKVPLSIKSGSQEKEEGAGTPLKNGTLDGHSELPTIEEALQIIHNMETRLLPEGAPDGFYLHSPELTEGLQSPQHTQIHTGQTQGKVLASPANMGVYKPHSGSINGCNSSLEVPWTSRDDESALRDNSLDSDVEDVSRGLPAGRELSGKEDSTSDPSSLSSQADSSASSGSGVKMTSFAERKKKIASDSKSGGSPKNVQEDLERGSASNTTTTWAQKAEESPIKSPSLNSEMNQLGARLEEKRRAIEAQKKRIEAIFTKHRQQLGKSAFLQLKKEEELEGNTGYPEERPPSLEERLSKVEAEDELGSMKTSGGKKARDASTAENKDGEILSKARSEKQVTFSPEIVTGALDVNLGDYNRAVAKLNSALSSLQMDMQRLSDQQQKLMHKEKSKAWIIPAPKATSSPQPSREVSTPRHVDLSSSPSLPRKTTAPVPRSPQPTPRRVPPTTTIVNPKSPKHVRPAELKIPPLTRVLTPPHNVDTLPHLRKFSPSKVPMQTRSSIHFADEDQDFDLAKALEAENANPAEDTPQCLELQGNLRPVASVVPQSSTAVVTASGEDDTSTEGISSQGTRQSNLIEIQLSTLQPSEDTEGEGEDVSLDEPDPAHKGGVGFFFKDEKRPEDEMAQRRAILLEKQQKRAEEARKRKQWQESEREQKKEEASQLQAKEKPPEEVVAGTRRGEFTRQEYMRRHQLKLMDDLDKVLRQKPTTVRAVKKARPKTDFRDDSVISRSPVRGLLGSKLSKIYSQSTLSLSTVANEPSGNMLSMKRSPRSPRANSPSGLMSPSRLFFTQNGEGDWENASTASSPASIPEYTGPKLYKEPSAKNNKFIIHNALSHCCLAGKVNEPQKNRILEEIEKSKANHFLVLFRDTSCQFRAIYTFSSENDEFTRLTGIGPRVITPAMIEGIYKYSSDRKRFTQIPSKTMSMSVDAFTIQGHLWQSKRPTTPKKPGTPK</sequence>
<protein>
    <submittedName>
        <fullName evidence="11">Calmodulin-regulated spectrin-associated protein 3 isoform X1</fullName>
    </submittedName>
</protein>
<feature type="compositionally biased region" description="Polar residues" evidence="7">
    <location>
        <begin position="716"/>
        <end position="725"/>
    </location>
</feature>
<dbReference type="InterPro" id="IPR031372">
    <property type="entry name" value="CAMSAP_CC1"/>
</dbReference>
<dbReference type="CTD" id="57662"/>
<evidence type="ECO:0000313" key="10">
    <source>
        <dbReference type="Proteomes" id="UP000515159"/>
    </source>
</evidence>
<dbReference type="FunFam" id="3.10.20.360:FF:000001">
    <property type="entry name" value="Calmodulin-regulated spectrin-associated protein 3 isoform 2"/>
    <property type="match status" value="1"/>
</dbReference>
<dbReference type="OrthoDB" id="2125658at2759"/>
<feature type="compositionally biased region" description="Acidic residues" evidence="7">
    <location>
        <begin position="1079"/>
        <end position="1093"/>
    </location>
</feature>
<feature type="region of interest" description="Disordered" evidence="7">
    <location>
        <begin position="1040"/>
        <end position="1111"/>
    </location>
</feature>
<feature type="compositionally biased region" description="Polar residues" evidence="7">
    <location>
        <begin position="893"/>
        <end position="903"/>
    </location>
</feature>
<dbReference type="GO" id="GO:0005516">
    <property type="term" value="F:calmodulin binding"/>
    <property type="evidence" value="ECO:0007669"/>
    <property type="project" value="InterPro"/>
</dbReference>
<evidence type="ECO:0000313" key="11">
    <source>
        <dbReference type="RefSeq" id="XP_033772048.1"/>
    </source>
</evidence>
<dbReference type="Proteomes" id="UP000515159">
    <property type="component" value="Chromosome 12"/>
</dbReference>
<name>A0A6P8PAX2_GEOSA</name>
<feature type="compositionally biased region" description="Low complexity" evidence="7">
    <location>
        <begin position="646"/>
        <end position="663"/>
    </location>
</feature>
<feature type="compositionally biased region" description="Polar residues" evidence="7">
    <location>
        <begin position="680"/>
        <end position="689"/>
    </location>
</feature>
<dbReference type="GO" id="GO:0051011">
    <property type="term" value="F:microtubule minus-end binding"/>
    <property type="evidence" value="ECO:0007669"/>
    <property type="project" value="TreeGrafter"/>
</dbReference>
<dbReference type="SUPFAM" id="SSF50346">
    <property type="entry name" value="PRC-barrel domain"/>
    <property type="match status" value="1"/>
</dbReference>
<feature type="compositionally biased region" description="Pro residues" evidence="7">
    <location>
        <begin position="926"/>
        <end position="936"/>
    </location>
</feature>
<evidence type="ECO:0000256" key="4">
    <source>
        <dbReference type="ARBA" id="ARBA00023054"/>
    </source>
</evidence>
<evidence type="ECO:0000259" key="8">
    <source>
        <dbReference type="PROSITE" id="PS50021"/>
    </source>
</evidence>
<dbReference type="PROSITE" id="PS50021">
    <property type="entry name" value="CH"/>
    <property type="match status" value="1"/>
</dbReference>
<comment type="subcellular location">
    <subcellularLocation>
        <location evidence="1">Cytoplasm</location>
        <location evidence="1">Cytoskeleton</location>
    </subcellularLocation>
</comment>
<dbReference type="GO" id="GO:0031122">
    <property type="term" value="P:cytoplasmic microtubule organization"/>
    <property type="evidence" value="ECO:0007669"/>
    <property type="project" value="TreeGrafter"/>
</dbReference>
<evidence type="ECO:0000256" key="7">
    <source>
        <dbReference type="SAM" id="MobiDB-lite"/>
    </source>
</evidence>
<organism evidence="10 11">
    <name type="scientific">Geotrypetes seraphini</name>
    <name type="common">Gaboon caecilian</name>
    <name type="synonym">Caecilia seraphini</name>
    <dbReference type="NCBI Taxonomy" id="260995"/>
    <lineage>
        <taxon>Eukaryota</taxon>
        <taxon>Metazoa</taxon>
        <taxon>Chordata</taxon>
        <taxon>Craniata</taxon>
        <taxon>Vertebrata</taxon>
        <taxon>Euteleostomi</taxon>
        <taxon>Amphibia</taxon>
        <taxon>Gymnophiona</taxon>
        <taxon>Geotrypetes</taxon>
    </lineage>
</organism>
<evidence type="ECO:0000259" key="9">
    <source>
        <dbReference type="PROSITE" id="PS51508"/>
    </source>
</evidence>
<feature type="compositionally biased region" description="Basic and acidic residues" evidence="7">
    <location>
        <begin position="1127"/>
        <end position="1162"/>
    </location>
</feature>
<dbReference type="RefSeq" id="XP_033772048.1">
    <property type="nucleotide sequence ID" value="XM_033916157.1"/>
</dbReference>
<evidence type="ECO:0000256" key="6">
    <source>
        <dbReference type="PROSITE-ProRule" id="PRU00841"/>
    </source>
</evidence>
<feature type="compositionally biased region" description="Basic and acidic residues" evidence="7">
    <location>
        <begin position="777"/>
        <end position="792"/>
    </location>
</feature>
<dbReference type="Pfam" id="PF08683">
    <property type="entry name" value="CAMSAP_CKK"/>
    <property type="match status" value="1"/>
</dbReference>
<dbReference type="InterPro" id="IPR036872">
    <property type="entry name" value="CH_dom_sf"/>
</dbReference>
<accession>A0A6P8PAX2</accession>
<dbReference type="InterPro" id="IPR032940">
    <property type="entry name" value="CAMSAP"/>
</dbReference>
<comment type="domain">
    <text evidence="6">The CKK domain binds microtubules.</text>
</comment>
<comment type="similarity">
    <text evidence="6">Belongs to the CAMSAP1 family.</text>
</comment>